<sequence>MAEVGHLQHARHIQDPSTAKSLEPHWGYAERVVPCMNDPGSCEYLDAVYGAHDLGMIYVAILWATILGVVFVWSVGRRLWPSPRADATVSANAEGEVLMASKPKGLRLKRTLAACCRRYLLPDTAKSIFGHTTRLQVLILIILACYLLIWTHVGIVYKTWVTPVKGYTDLFNIRSGLGPWSDRVGVLAYALTPLSIMLASRESLLSVLTGVPYQSFNFLHRWLGYIIVIQGSLHTIGWSIIEIKLYQPQPDTARNWITQLYMIWGVVAMLLLLLIFALSTPWGIRLTGYEFFRKAHYILAMVYIGACWGHWKQLRCFMLPSLLLWFLDRGARLIRTALIHHQYLPEESMGFKAVTSRLTHFSDNENGDVIRMDFEHSQEAWKIGQHFYGGETKKIGELAVKKLAVTADATTPVILQGPYGESIAENLTPDVNVLCVAGGTGITYVLPVLLDLVQKPASRDRKIELIWAVRRKDNICWVEKELDVIRKAAVSHRIGVHIFVTREQRSKSTSSQDFKTTEKEMDVQEVGSTPSTASLEGTQTAPAADLHKIGGEDYNQHPNLKEVVNNFVENTVRGSTVVYTSGPGGMISDLRSIVASCNSGSKVWRGDERFDQEPHDSTQEQQGQRERRGGTKAYQVPRPAAFRSEIRPLYLADLGENIGSSQRDPAGTCEVSSRSTPKATIESVSNPPTAFLSWLSDSVVAIQPAMTKFTGNAPAGNTKHAEYRPTKLLAGVDTSVANPAMATTNRP</sequence>
<dbReference type="EMBL" id="QJNS01000182">
    <property type="protein sequence ID" value="RYO83728.1"/>
    <property type="molecule type" value="Genomic_DNA"/>
</dbReference>
<evidence type="ECO:0008006" key="14">
    <source>
        <dbReference type="Google" id="ProtNLM"/>
    </source>
</evidence>
<proteinExistence type="predicted"/>
<feature type="compositionally biased region" description="Polar residues" evidence="8">
    <location>
        <begin position="670"/>
        <end position="684"/>
    </location>
</feature>
<feature type="region of interest" description="Disordered" evidence="8">
    <location>
        <begin position="661"/>
        <end position="684"/>
    </location>
</feature>
<evidence type="ECO:0000256" key="7">
    <source>
        <dbReference type="ARBA" id="ARBA00023136"/>
    </source>
</evidence>
<evidence type="ECO:0000256" key="6">
    <source>
        <dbReference type="ARBA" id="ARBA00023065"/>
    </source>
</evidence>
<dbReference type="Pfam" id="PF08030">
    <property type="entry name" value="NAD_binding_6"/>
    <property type="match status" value="1"/>
</dbReference>
<dbReference type="Pfam" id="PF01794">
    <property type="entry name" value="Ferric_reduct"/>
    <property type="match status" value="1"/>
</dbReference>
<feature type="domain" description="Ferric reductase NAD binding" evidence="11">
    <location>
        <begin position="432"/>
        <end position="594"/>
    </location>
</feature>
<dbReference type="InterPro" id="IPR013121">
    <property type="entry name" value="Fe_red_NAD-bd_6"/>
</dbReference>
<feature type="transmembrane region" description="Helical" evidence="9">
    <location>
        <begin position="55"/>
        <end position="75"/>
    </location>
</feature>
<dbReference type="PANTHER" id="PTHR32361:SF3">
    <property type="entry name" value="REDUCTASE, PUTATIVE (AFU_ORTHOLOGUE AFUA_6G13750)-RELATED"/>
    <property type="match status" value="1"/>
</dbReference>
<evidence type="ECO:0000256" key="5">
    <source>
        <dbReference type="ARBA" id="ARBA00023002"/>
    </source>
</evidence>
<organism evidence="12 13">
    <name type="scientific">Monosporascus cannonballus</name>
    <dbReference type="NCBI Taxonomy" id="155416"/>
    <lineage>
        <taxon>Eukaryota</taxon>
        <taxon>Fungi</taxon>
        <taxon>Dikarya</taxon>
        <taxon>Ascomycota</taxon>
        <taxon>Pezizomycotina</taxon>
        <taxon>Sordariomycetes</taxon>
        <taxon>Xylariomycetidae</taxon>
        <taxon>Xylariales</taxon>
        <taxon>Xylariales incertae sedis</taxon>
        <taxon>Monosporascus</taxon>
    </lineage>
</organism>
<dbReference type="SUPFAM" id="SSF52343">
    <property type="entry name" value="Ferredoxin reductase-like, C-terminal NADP-linked domain"/>
    <property type="match status" value="1"/>
</dbReference>
<accession>A0ABY0H6D1</accession>
<evidence type="ECO:0000256" key="4">
    <source>
        <dbReference type="ARBA" id="ARBA00022989"/>
    </source>
</evidence>
<evidence type="ECO:0000313" key="13">
    <source>
        <dbReference type="Proteomes" id="UP000294003"/>
    </source>
</evidence>
<keyword evidence="4 9" id="KW-1133">Transmembrane helix</keyword>
<evidence type="ECO:0000256" key="1">
    <source>
        <dbReference type="ARBA" id="ARBA00004141"/>
    </source>
</evidence>
<protein>
    <recommendedName>
        <fullName evidence="14">FAD-binding FR-type domain-containing protein</fullName>
    </recommendedName>
</protein>
<feature type="compositionally biased region" description="Basic and acidic residues" evidence="8">
    <location>
        <begin position="604"/>
        <end position="629"/>
    </location>
</feature>
<evidence type="ECO:0000313" key="12">
    <source>
        <dbReference type="EMBL" id="RYO83728.1"/>
    </source>
</evidence>
<keyword evidence="5" id="KW-0560">Oxidoreductase</keyword>
<dbReference type="InterPro" id="IPR039261">
    <property type="entry name" value="FNR_nucleotide-bd"/>
</dbReference>
<feature type="region of interest" description="Disordered" evidence="8">
    <location>
        <begin position="604"/>
        <end position="634"/>
    </location>
</feature>
<comment type="caution">
    <text evidence="12">The sequence shown here is derived from an EMBL/GenBank/DDBJ whole genome shotgun (WGS) entry which is preliminary data.</text>
</comment>
<feature type="compositionally biased region" description="Polar residues" evidence="8">
    <location>
        <begin position="526"/>
        <end position="539"/>
    </location>
</feature>
<evidence type="ECO:0000259" key="10">
    <source>
        <dbReference type="Pfam" id="PF01794"/>
    </source>
</evidence>
<keyword evidence="6" id="KW-0406">Ion transport</keyword>
<keyword evidence="13" id="KW-1185">Reference proteome</keyword>
<dbReference type="Proteomes" id="UP000294003">
    <property type="component" value="Unassembled WGS sequence"/>
</dbReference>
<gene>
    <name evidence="12" type="ORF">DL762_006004</name>
</gene>
<keyword evidence="7 9" id="KW-0472">Membrane</keyword>
<feature type="transmembrane region" description="Helical" evidence="9">
    <location>
        <begin position="222"/>
        <end position="241"/>
    </location>
</feature>
<dbReference type="SFLD" id="SFLDG01168">
    <property type="entry name" value="Ferric_reductase_subgroup_(FRE"/>
    <property type="match status" value="1"/>
</dbReference>
<dbReference type="PANTHER" id="PTHR32361">
    <property type="entry name" value="FERRIC/CUPRIC REDUCTASE TRANSMEMBRANE COMPONENT"/>
    <property type="match status" value="1"/>
</dbReference>
<evidence type="ECO:0000256" key="9">
    <source>
        <dbReference type="SAM" id="Phobius"/>
    </source>
</evidence>
<feature type="region of interest" description="Disordered" evidence="8">
    <location>
        <begin position="1"/>
        <end position="20"/>
    </location>
</feature>
<reference evidence="12 13" key="1">
    <citation type="submission" date="2018-06" db="EMBL/GenBank/DDBJ databases">
        <title>Complete Genomes of Monosporascus.</title>
        <authorList>
            <person name="Robinson A.J."/>
            <person name="Natvig D.O."/>
        </authorList>
    </citation>
    <scope>NUCLEOTIDE SEQUENCE [LARGE SCALE GENOMIC DNA]</scope>
    <source>
        <strain evidence="12 13">CBS 609.92</strain>
    </source>
</reference>
<dbReference type="InterPro" id="IPR013130">
    <property type="entry name" value="Fe3_Rdtase_TM_dom"/>
</dbReference>
<dbReference type="CDD" id="cd06186">
    <property type="entry name" value="NOX_Duox_like_FAD_NADP"/>
    <property type="match status" value="1"/>
</dbReference>
<feature type="domain" description="Ferric oxidoreductase" evidence="10">
    <location>
        <begin position="185"/>
        <end position="307"/>
    </location>
</feature>
<evidence type="ECO:0000256" key="8">
    <source>
        <dbReference type="SAM" id="MobiDB-lite"/>
    </source>
</evidence>
<keyword evidence="3 9" id="KW-0812">Transmembrane</keyword>
<dbReference type="Gene3D" id="3.40.50.80">
    <property type="entry name" value="Nucleotide-binding domain of ferredoxin-NADP reductase (FNR) module"/>
    <property type="match status" value="1"/>
</dbReference>
<feature type="region of interest" description="Disordered" evidence="8">
    <location>
        <begin position="507"/>
        <end position="539"/>
    </location>
</feature>
<comment type="subcellular location">
    <subcellularLocation>
        <location evidence="1">Membrane</location>
        <topology evidence="1">Multi-pass membrane protein</topology>
    </subcellularLocation>
</comment>
<name>A0ABY0H6D1_9PEZI</name>
<feature type="transmembrane region" description="Helical" evidence="9">
    <location>
        <begin position="261"/>
        <end position="283"/>
    </location>
</feature>
<evidence type="ECO:0000256" key="2">
    <source>
        <dbReference type="ARBA" id="ARBA00022448"/>
    </source>
</evidence>
<evidence type="ECO:0000259" key="11">
    <source>
        <dbReference type="Pfam" id="PF08030"/>
    </source>
</evidence>
<evidence type="ECO:0000256" key="3">
    <source>
        <dbReference type="ARBA" id="ARBA00022692"/>
    </source>
</evidence>
<dbReference type="SFLD" id="SFLDS00052">
    <property type="entry name" value="Ferric_Reductase_Domain"/>
    <property type="match status" value="2"/>
</dbReference>
<dbReference type="InterPro" id="IPR051410">
    <property type="entry name" value="Ferric/Cupric_Reductase"/>
</dbReference>
<keyword evidence="2" id="KW-0813">Transport</keyword>
<feature type="transmembrane region" description="Helical" evidence="9">
    <location>
        <begin position="137"/>
        <end position="160"/>
    </location>
</feature>